<keyword evidence="2" id="KW-1185">Reference proteome</keyword>
<proteinExistence type="predicted"/>
<dbReference type="KEGG" id="aaxa:NCTC10138_01335"/>
<dbReference type="InterPro" id="IPR056951">
    <property type="entry name" value="Phage_connect_2"/>
</dbReference>
<evidence type="ECO:0000313" key="2">
    <source>
        <dbReference type="Proteomes" id="UP000289841"/>
    </source>
</evidence>
<dbReference type="EMBL" id="LR215048">
    <property type="protein sequence ID" value="VEU80947.1"/>
    <property type="molecule type" value="Genomic_DNA"/>
</dbReference>
<dbReference type="Proteomes" id="UP000289841">
    <property type="component" value="Chromosome"/>
</dbReference>
<accession>A0A449BET5</accession>
<evidence type="ECO:0008006" key="3">
    <source>
        <dbReference type="Google" id="ProtNLM"/>
    </source>
</evidence>
<dbReference type="Pfam" id="PF24829">
    <property type="entry name" value="Phage_connect_2"/>
    <property type="match status" value="1"/>
</dbReference>
<sequence length="96" mass="10541">MGLLETVKKSLLIPLSENYADDELNNHILACKNLLITTGIKPEVANSHPIAHSLVVIYCKTFFGFKSDGSVKELPKSFEMLLNQLALSSGDSYVSE</sequence>
<reference evidence="1 2" key="1">
    <citation type="submission" date="2019-01" db="EMBL/GenBank/DDBJ databases">
        <authorList>
            <consortium name="Pathogen Informatics"/>
        </authorList>
    </citation>
    <scope>NUCLEOTIDE SEQUENCE [LARGE SCALE GENOMIC DNA]</scope>
    <source>
        <strain evidence="1 2">NCTC10138</strain>
    </source>
</reference>
<name>A0A449BET5_HAPAX</name>
<dbReference type="STRING" id="1278311.GCA_000428705_00026"/>
<dbReference type="RefSeq" id="WP_026389877.1">
    <property type="nucleotide sequence ID" value="NZ_LR215048.1"/>
</dbReference>
<gene>
    <name evidence="1" type="ORF">NCTC10138_01335</name>
</gene>
<dbReference type="OrthoDB" id="411345at2"/>
<organism evidence="1 2">
    <name type="scientific">Haploplasma axanthum</name>
    <name type="common">Acholeplasma axanthum</name>
    <dbReference type="NCBI Taxonomy" id="29552"/>
    <lineage>
        <taxon>Bacteria</taxon>
        <taxon>Bacillati</taxon>
        <taxon>Mycoplasmatota</taxon>
        <taxon>Mollicutes</taxon>
        <taxon>Acholeplasmatales</taxon>
        <taxon>Acholeplasmataceae</taxon>
        <taxon>Haploplasma</taxon>
    </lineage>
</organism>
<protein>
    <recommendedName>
        <fullName evidence="3">Phage gp6-like head-tail connector protein</fullName>
    </recommendedName>
</protein>
<evidence type="ECO:0000313" key="1">
    <source>
        <dbReference type="EMBL" id="VEU80947.1"/>
    </source>
</evidence>
<dbReference type="AlphaFoldDB" id="A0A449BET5"/>